<evidence type="ECO:0000313" key="1">
    <source>
        <dbReference type="EMBL" id="KIJ43744.1"/>
    </source>
</evidence>
<evidence type="ECO:0000313" key="2">
    <source>
        <dbReference type="Proteomes" id="UP000054279"/>
    </source>
</evidence>
<dbReference type="EMBL" id="KN837121">
    <property type="protein sequence ID" value="KIJ43744.1"/>
    <property type="molecule type" value="Genomic_DNA"/>
</dbReference>
<proteinExistence type="predicted"/>
<reference evidence="1 2" key="1">
    <citation type="submission" date="2014-06" db="EMBL/GenBank/DDBJ databases">
        <title>Evolutionary Origins and Diversification of the Mycorrhizal Mutualists.</title>
        <authorList>
            <consortium name="DOE Joint Genome Institute"/>
            <consortium name="Mycorrhizal Genomics Consortium"/>
            <person name="Kohler A."/>
            <person name="Kuo A."/>
            <person name="Nagy L.G."/>
            <person name="Floudas D."/>
            <person name="Copeland A."/>
            <person name="Barry K.W."/>
            <person name="Cichocki N."/>
            <person name="Veneault-Fourrey C."/>
            <person name="LaButti K."/>
            <person name="Lindquist E.A."/>
            <person name="Lipzen A."/>
            <person name="Lundell T."/>
            <person name="Morin E."/>
            <person name="Murat C."/>
            <person name="Riley R."/>
            <person name="Ohm R."/>
            <person name="Sun H."/>
            <person name="Tunlid A."/>
            <person name="Henrissat B."/>
            <person name="Grigoriev I.V."/>
            <person name="Hibbett D.S."/>
            <person name="Martin F."/>
        </authorList>
    </citation>
    <scope>NUCLEOTIDE SEQUENCE [LARGE SCALE GENOMIC DNA]</scope>
    <source>
        <strain evidence="1 2">SS14</strain>
    </source>
</reference>
<sequence length="83" mass="9914">MHEDGVYPTPEFEAALQETILVSAIEETPTLHFSINIVLEEEVFHLPLETDSWAYHLQTRHEVDFITEKESRRRWRNIIEEHL</sequence>
<keyword evidence="2" id="KW-1185">Reference proteome</keyword>
<name>A0A0C9V9U4_SPHS4</name>
<dbReference type="Proteomes" id="UP000054279">
    <property type="component" value="Unassembled WGS sequence"/>
</dbReference>
<accession>A0A0C9V9U4</accession>
<dbReference type="HOGENOM" id="CLU_2544068_0_0_1"/>
<gene>
    <name evidence="1" type="ORF">M422DRAFT_252992</name>
</gene>
<protein>
    <submittedName>
        <fullName evidence="1">Uncharacterized protein</fullName>
    </submittedName>
</protein>
<dbReference type="AlphaFoldDB" id="A0A0C9V9U4"/>
<organism evidence="1 2">
    <name type="scientific">Sphaerobolus stellatus (strain SS14)</name>
    <dbReference type="NCBI Taxonomy" id="990650"/>
    <lineage>
        <taxon>Eukaryota</taxon>
        <taxon>Fungi</taxon>
        <taxon>Dikarya</taxon>
        <taxon>Basidiomycota</taxon>
        <taxon>Agaricomycotina</taxon>
        <taxon>Agaricomycetes</taxon>
        <taxon>Phallomycetidae</taxon>
        <taxon>Geastrales</taxon>
        <taxon>Sphaerobolaceae</taxon>
        <taxon>Sphaerobolus</taxon>
    </lineage>
</organism>